<evidence type="ECO:0000313" key="3">
    <source>
        <dbReference type="Proteomes" id="UP000471521"/>
    </source>
</evidence>
<accession>A0A6B0SKI8</accession>
<name>A0A6B0SKI8_9EURY</name>
<comment type="caution">
    <text evidence="2">The sequence shown here is derived from an EMBL/GenBank/DDBJ whole genome shotgun (WGS) entry which is preliminary data.</text>
</comment>
<evidence type="ECO:0000313" key="2">
    <source>
        <dbReference type="EMBL" id="MXR22228.1"/>
    </source>
</evidence>
<keyword evidence="1" id="KW-0812">Transmembrane</keyword>
<gene>
    <name evidence="2" type="ORF">GRX66_17130</name>
</gene>
<protein>
    <submittedName>
        <fullName evidence="2">Uncharacterized protein</fullName>
    </submittedName>
</protein>
<proteinExistence type="predicted"/>
<keyword evidence="1" id="KW-0472">Membrane</keyword>
<dbReference type="EMBL" id="WUUU01000224">
    <property type="protein sequence ID" value="MXR22228.1"/>
    <property type="molecule type" value="Genomic_DNA"/>
</dbReference>
<feature type="transmembrane region" description="Helical" evidence="1">
    <location>
        <begin position="12"/>
        <end position="29"/>
    </location>
</feature>
<dbReference type="AlphaFoldDB" id="A0A6B0SKI8"/>
<sequence length="118" mass="12282">MNDYKRQAVRGSTLALLAAVLAYVASYVHPPTVDAAAVFGILAVVAFAARYIFERSLSPAGGWLAPAIAAVLTVASNTTSHLRFAALSLAAFAVIGYVTYPLTARAVEASEDAGDRLP</sequence>
<feature type="transmembrane region" description="Helical" evidence="1">
    <location>
        <begin position="60"/>
        <end position="76"/>
    </location>
</feature>
<dbReference type="OrthoDB" id="386100at2157"/>
<evidence type="ECO:0000256" key="1">
    <source>
        <dbReference type="SAM" id="Phobius"/>
    </source>
</evidence>
<reference evidence="2 3" key="1">
    <citation type="submission" date="2019-12" db="EMBL/GenBank/DDBJ databases">
        <title>Isolation and characterization of three novel carbon monoxide-oxidizing members of Halobacteria from salione crusts and soils.</title>
        <authorList>
            <person name="Myers M.R."/>
            <person name="King G.M."/>
        </authorList>
    </citation>
    <scope>NUCLEOTIDE SEQUENCE [LARGE SCALE GENOMIC DNA]</scope>
    <source>
        <strain evidence="2 3">PCN9</strain>
    </source>
</reference>
<feature type="transmembrane region" description="Helical" evidence="1">
    <location>
        <begin position="35"/>
        <end position="53"/>
    </location>
</feature>
<keyword evidence="3" id="KW-1185">Reference proteome</keyword>
<dbReference type="RefSeq" id="WP_159527599.1">
    <property type="nucleotide sequence ID" value="NZ_WUUU01000224.1"/>
</dbReference>
<feature type="transmembrane region" description="Helical" evidence="1">
    <location>
        <begin position="82"/>
        <end position="100"/>
    </location>
</feature>
<dbReference type="Proteomes" id="UP000471521">
    <property type="component" value="Unassembled WGS sequence"/>
</dbReference>
<keyword evidence="1" id="KW-1133">Transmembrane helix</keyword>
<organism evidence="2 3">
    <name type="scientific">Halobacterium bonnevillei</name>
    <dbReference type="NCBI Taxonomy" id="2692200"/>
    <lineage>
        <taxon>Archaea</taxon>
        <taxon>Methanobacteriati</taxon>
        <taxon>Methanobacteriota</taxon>
        <taxon>Stenosarchaea group</taxon>
        <taxon>Halobacteria</taxon>
        <taxon>Halobacteriales</taxon>
        <taxon>Halobacteriaceae</taxon>
        <taxon>Halobacterium</taxon>
    </lineage>
</organism>